<accession>A0A2U0SBF8</accession>
<name>A0A2U0SBF8_9SPHN</name>
<feature type="domain" description="ATPase AAA-type core" evidence="1">
    <location>
        <begin position="38"/>
        <end position="352"/>
    </location>
</feature>
<evidence type="ECO:0000313" key="3">
    <source>
        <dbReference type="Proteomes" id="UP000245890"/>
    </source>
</evidence>
<evidence type="ECO:0000313" key="2">
    <source>
        <dbReference type="EMBL" id="PVX28708.1"/>
    </source>
</evidence>
<dbReference type="GO" id="GO:0016887">
    <property type="term" value="F:ATP hydrolysis activity"/>
    <property type="evidence" value="ECO:0007669"/>
    <property type="project" value="InterPro"/>
</dbReference>
<dbReference type="RefSeq" id="WP_116468156.1">
    <property type="nucleotide sequence ID" value="NZ_QENQ01000001.1"/>
</dbReference>
<dbReference type="PANTHER" id="PTHR40396:SF1">
    <property type="entry name" value="ATPASE AAA-TYPE CORE DOMAIN-CONTAINING PROTEIN"/>
    <property type="match status" value="1"/>
</dbReference>
<dbReference type="PIRSF" id="PIRSF029347">
    <property type="entry name" value="RecF"/>
    <property type="match status" value="1"/>
</dbReference>
<dbReference type="Gene3D" id="3.40.50.300">
    <property type="entry name" value="P-loop containing nucleotide triphosphate hydrolases"/>
    <property type="match status" value="2"/>
</dbReference>
<gene>
    <name evidence="2" type="ORF">DD559_04680</name>
</gene>
<dbReference type="PANTHER" id="PTHR40396">
    <property type="entry name" value="ATPASE-LIKE PROTEIN"/>
    <property type="match status" value="1"/>
</dbReference>
<organism evidence="2 3">
    <name type="scientific">Sphingomonas pokkalii</name>
    <dbReference type="NCBI Taxonomy" id="2175090"/>
    <lineage>
        <taxon>Bacteria</taxon>
        <taxon>Pseudomonadati</taxon>
        <taxon>Pseudomonadota</taxon>
        <taxon>Alphaproteobacteria</taxon>
        <taxon>Sphingomonadales</taxon>
        <taxon>Sphingomonadaceae</taxon>
        <taxon>Sphingomonas</taxon>
    </lineage>
</organism>
<dbReference type="GO" id="GO:0005524">
    <property type="term" value="F:ATP binding"/>
    <property type="evidence" value="ECO:0007669"/>
    <property type="project" value="InterPro"/>
</dbReference>
<dbReference type="SUPFAM" id="SSF52540">
    <property type="entry name" value="P-loop containing nucleoside triphosphate hydrolases"/>
    <property type="match status" value="1"/>
</dbReference>
<dbReference type="InterPro" id="IPR003959">
    <property type="entry name" value="ATPase_AAA_core"/>
</dbReference>
<sequence>MGLPIVSPSRLKPARIEEVKIGNFRSLQKVQFKDITPLTALLGANGSGKSTFFDVFAFLSDCFSEGLRRAVDKRGKFSDLRSRGQKGPITFELAYREGGRLDGKEPSLVRYHLEIDDIDGKPVIASEWMHWKRGSWGKPFRFLDYKFGSGSVVSGELPEQHDKKIELPLAGPDVLAVSTLGQLADNPRVKSLRDFIVGWHLSYLSAGDTRVVPEAGPQEHLSRNGNNLANVIQFLGERHPDRLERIFGTLRRRIPKLESVNPVALPTGHLLLTVKDAPFEEGVQARYVSDGTLKMLAYLIQLHDPAPPPFLGIEEPENFLHPKLLYELAEECEVASAQMQMVVTTHSPFFIDALEPKQVWALRRNERGYTEAIRAADMSGVSHQITAGAKLGQLWLEGYFEAGNP</sequence>
<dbReference type="InterPro" id="IPR014555">
    <property type="entry name" value="RecF-like"/>
</dbReference>
<dbReference type="InterPro" id="IPR027417">
    <property type="entry name" value="P-loop_NTPase"/>
</dbReference>
<dbReference type="EMBL" id="QENQ01000001">
    <property type="protein sequence ID" value="PVX28708.1"/>
    <property type="molecule type" value="Genomic_DNA"/>
</dbReference>
<dbReference type="OrthoDB" id="7596665at2"/>
<comment type="caution">
    <text evidence="2">The sequence shown here is derived from an EMBL/GenBank/DDBJ whole genome shotgun (WGS) entry which is preliminary data.</text>
</comment>
<proteinExistence type="predicted"/>
<dbReference type="AlphaFoldDB" id="A0A2U0SBF8"/>
<evidence type="ECO:0000259" key="1">
    <source>
        <dbReference type="Pfam" id="PF13304"/>
    </source>
</evidence>
<reference evidence="2 3" key="1">
    <citation type="submission" date="2018-05" db="EMBL/GenBank/DDBJ databases">
        <title>Description of Sphingomonas pokkalii sp nov, isolated from the rhizosphere of saline tolerant pokkali rice and its draft genome analysis.</title>
        <authorList>
            <person name="Menon R."/>
            <person name="Kumari S."/>
            <person name="Rameshkumar N."/>
        </authorList>
    </citation>
    <scope>NUCLEOTIDE SEQUENCE [LARGE SCALE GENOMIC DNA]</scope>
    <source>
        <strain evidence="2 3">L3B27</strain>
    </source>
</reference>
<protein>
    <submittedName>
        <fullName evidence="2">ATPase</fullName>
    </submittedName>
</protein>
<dbReference type="Pfam" id="PF13304">
    <property type="entry name" value="AAA_21"/>
    <property type="match status" value="1"/>
</dbReference>
<dbReference type="Proteomes" id="UP000245890">
    <property type="component" value="Unassembled WGS sequence"/>
</dbReference>
<keyword evidence="3" id="KW-1185">Reference proteome</keyword>